<dbReference type="InterPro" id="IPR036961">
    <property type="entry name" value="Kinesin_motor_dom_sf"/>
</dbReference>
<dbReference type="PANTHER" id="PTHR34204:SF2">
    <property type="entry name" value="RNA-BINDING ASCH DOMAIN PROTEIN"/>
    <property type="match status" value="1"/>
</dbReference>
<name>A0A5A7UEM3_CUCMM</name>
<organism evidence="4 6">
    <name type="scientific">Cucumis melo var. makuwa</name>
    <name type="common">Oriental melon</name>
    <dbReference type="NCBI Taxonomy" id="1194695"/>
    <lineage>
        <taxon>Eukaryota</taxon>
        <taxon>Viridiplantae</taxon>
        <taxon>Streptophyta</taxon>
        <taxon>Embryophyta</taxon>
        <taxon>Tracheophyta</taxon>
        <taxon>Spermatophyta</taxon>
        <taxon>Magnoliopsida</taxon>
        <taxon>eudicotyledons</taxon>
        <taxon>Gunneridae</taxon>
        <taxon>Pentapetalae</taxon>
        <taxon>rosids</taxon>
        <taxon>fabids</taxon>
        <taxon>Cucurbitales</taxon>
        <taxon>Cucurbitaceae</taxon>
        <taxon>Benincaseae</taxon>
        <taxon>Cucumis</taxon>
    </lineage>
</organism>
<dbReference type="EMBL" id="SSTE01011134">
    <property type="protein sequence ID" value="KAA0051949.1"/>
    <property type="molecule type" value="Genomic_DNA"/>
</dbReference>
<dbReference type="STRING" id="1194695.A0A5A7UEM3"/>
<dbReference type="AlphaFoldDB" id="A0A5A7UEM3"/>
<proteinExistence type="inferred from homology"/>
<reference evidence="6 7" key="1">
    <citation type="submission" date="2019-08" db="EMBL/GenBank/DDBJ databases">
        <title>Draft genome sequences of two oriental melons (Cucumis melo L. var makuwa).</title>
        <authorList>
            <person name="Kwon S.-Y."/>
        </authorList>
    </citation>
    <scope>NUCLEOTIDE SEQUENCE [LARGE SCALE GENOMIC DNA]</scope>
    <source>
        <strain evidence="7">cv. Chang Bougi</strain>
        <strain evidence="6">cv. SW 3</strain>
        <tissue evidence="4">Leaf</tissue>
    </source>
</reference>
<comment type="caution">
    <text evidence="2">Lacks conserved residue(s) required for the propagation of feature annotation.</text>
</comment>
<dbReference type="InterPro" id="IPR015947">
    <property type="entry name" value="PUA-like_sf"/>
</dbReference>
<dbReference type="Pfam" id="PF00225">
    <property type="entry name" value="Kinesin"/>
    <property type="match status" value="1"/>
</dbReference>
<evidence type="ECO:0000313" key="4">
    <source>
        <dbReference type="EMBL" id="KAA0051949.1"/>
    </source>
</evidence>
<dbReference type="GO" id="GO:0008017">
    <property type="term" value="F:microtubule binding"/>
    <property type="evidence" value="ECO:0007669"/>
    <property type="project" value="InterPro"/>
</dbReference>
<dbReference type="GO" id="GO:0005524">
    <property type="term" value="F:ATP binding"/>
    <property type="evidence" value="ECO:0007669"/>
    <property type="project" value="InterPro"/>
</dbReference>
<sequence>MKVRVIQSGALILFNKCLLFEVQDVRQYPSFYAMLKAESLDNVLPGVKTLTDGVQVYRKFYSEEKELSNGVLGIHVKKSVVQPYIILSNVFNCRFMKQGIYVAGLREEIVASSEQVLDLMEFGESHRHIGETNMNLYSSRSHTIFRMIIESRDKVEDGEAGNSCDAVRISVLKMDPSSTHVG</sequence>
<dbReference type="EMBL" id="SSTD01008475">
    <property type="protein sequence ID" value="TYK15520.1"/>
    <property type="molecule type" value="Genomic_DNA"/>
</dbReference>
<dbReference type="Gene3D" id="3.40.850.10">
    <property type="entry name" value="Kinesin motor domain"/>
    <property type="match status" value="1"/>
</dbReference>
<comment type="similarity">
    <text evidence="2">Belongs to the TRAFAC class myosin-kinesin ATPase superfamily. Kinesin family.</text>
</comment>
<dbReference type="Proteomes" id="UP000321393">
    <property type="component" value="Unassembled WGS sequence"/>
</dbReference>
<dbReference type="GO" id="GO:0007018">
    <property type="term" value="P:microtubule-based movement"/>
    <property type="evidence" value="ECO:0007669"/>
    <property type="project" value="InterPro"/>
</dbReference>
<dbReference type="InterPro" id="IPR001752">
    <property type="entry name" value="Kinesin_motor_dom"/>
</dbReference>
<evidence type="ECO:0000256" key="1">
    <source>
        <dbReference type="ARBA" id="ARBA00023175"/>
    </source>
</evidence>
<dbReference type="Proteomes" id="UP000321947">
    <property type="component" value="Unassembled WGS sequence"/>
</dbReference>
<dbReference type="PANTHER" id="PTHR34204">
    <property type="entry name" value="RNA-BINDING ASCH DOMAIN PROTEIN"/>
    <property type="match status" value="1"/>
</dbReference>
<keyword evidence="1" id="KW-0505">Motor protein</keyword>
<dbReference type="Gene3D" id="2.30.130.30">
    <property type="entry name" value="Hypothetical protein"/>
    <property type="match status" value="1"/>
</dbReference>
<evidence type="ECO:0000313" key="5">
    <source>
        <dbReference type="EMBL" id="TYK15520.1"/>
    </source>
</evidence>
<evidence type="ECO:0000313" key="6">
    <source>
        <dbReference type="Proteomes" id="UP000321393"/>
    </source>
</evidence>
<feature type="domain" description="Kinesin motor" evidence="3">
    <location>
        <begin position="1"/>
        <end position="182"/>
    </location>
</feature>
<evidence type="ECO:0000256" key="2">
    <source>
        <dbReference type="PROSITE-ProRule" id="PRU00283"/>
    </source>
</evidence>
<accession>A0A5A7UEM3</accession>
<dbReference type="InterPro" id="IPR027417">
    <property type="entry name" value="P-loop_NTPase"/>
</dbReference>
<dbReference type="SUPFAM" id="SSF52540">
    <property type="entry name" value="P-loop containing nucleoside triphosphate hydrolases"/>
    <property type="match status" value="1"/>
</dbReference>
<comment type="caution">
    <text evidence="4">The sequence shown here is derived from an EMBL/GenBank/DDBJ whole genome shotgun (WGS) entry which is preliminary data.</text>
</comment>
<dbReference type="GO" id="GO:0003777">
    <property type="term" value="F:microtubule motor activity"/>
    <property type="evidence" value="ECO:0007669"/>
    <property type="project" value="InterPro"/>
</dbReference>
<protein>
    <submittedName>
        <fullName evidence="4">Centromere-associated protein E isoform X3</fullName>
    </submittedName>
</protein>
<dbReference type="OrthoDB" id="112749at2759"/>
<evidence type="ECO:0000313" key="7">
    <source>
        <dbReference type="Proteomes" id="UP000321947"/>
    </source>
</evidence>
<evidence type="ECO:0000259" key="3">
    <source>
        <dbReference type="PROSITE" id="PS50067"/>
    </source>
</evidence>
<dbReference type="SUPFAM" id="SSF88697">
    <property type="entry name" value="PUA domain-like"/>
    <property type="match status" value="1"/>
</dbReference>
<gene>
    <name evidence="5" type="ORF">E5676_scaffold35G00080</name>
    <name evidence="4" type="ORF">E6C27_scaffold60G004250</name>
</gene>
<dbReference type="PROSITE" id="PS50067">
    <property type="entry name" value="KINESIN_MOTOR_2"/>
    <property type="match status" value="1"/>
</dbReference>